<feature type="compositionally biased region" description="Low complexity" evidence="2">
    <location>
        <begin position="479"/>
        <end position="491"/>
    </location>
</feature>
<sequence length="692" mass="77314">MPGCNICQKVKFNNDVEAKEHYVSLIHHIKLEQFSPGKPHKCSLCQFECRELPEYSKHIDSIIHKKRLSVLRRLHSNTITMDDTMKLDKVNMTSFKDVTGVTNESSKCEANGALQKTAAKLPAKFVNRCRVEKLKRRPLLNSPYFTRSAHRCRQQQTDFPYQVQFGSDGYRYSVCDGVDPYTLRTTQESSGEYGSLFPGFYEPGERHSSVSECYFSYVCDDGKSRLPVEAECIASIPIHSNNASTSVSNSNADDKKINKISKNETKISLDTPAPSSTEKTPACENIGKKLKKTEQKIIVKSCCLRSKSLKCIKLDSRRRYEKMALKGRALFSKNLHLMMSKNRHSKYRLIHSGTVNVSNSRPKEVEESSANTHSESGLQNIGNCMNNDGGCINSSVQNRTVLDDDRATLGDSRVVHSEDNRVAHGEYRVIQDENRVVQDENRVVRDEDRVIHNKDRVACDEDVPHLVKPKLEEESDLFSSSTNCSSVPCSSKTSEGRSISVQESSTTSTILNERVKVEEDNEGSVDESNDPVISCASSTNNSSTVTEVGLGSTYAGIRGVLEEGASVSAGVSAKVFPSGREMVKAETETSESPPEIDSLILQASSTSCPILESMKRLGQNNFSNEGTLTDKDKLQKMWTLVAEENFLMVSLNSTNEKLNRLHTEIMEELAKRKQIEDRIAEIREAKTKLLKN</sequence>
<feature type="compositionally biased region" description="Acidic residues" evidence="2">
    <location>
        <begin position="519"/>
        <end position="529"/>
    </location>
</feature>
<proteinExistence type="predicted"/>
<name>A0A0N5AUV4_9BILA</name>
<reference evidence="4" key="1">
    <citation type="submission" date="2017-02" db="UniProtKB">
        <authorList>
            <consortium name="WormBaseParasite"/>
        </authorList>
    </citation>
    <scope>IDENTIFICATION</scope>
</reference>
<keyword evidence="1" id="KW-0175">Coiled coil</keyword>
<dbReference type="WBParaSite" id="SMUV_0000865101-mRNA-1">
    <property type="protein sequence ID" value="SMUV_0000865101-mRNA-1"/>
    <property type="gene ID" value="SMUV_0000865101"/>
</dbReference>
<evidence type="ECO:0000256" key="2">
    <source>
        <dbReference type="SAM" id="MobiDB-lite"/>
    </source>
</evidence>
<dbReference type="Proteomes" id="UP000046393">
    <property type="component" value="Unplaced"/>
</dbReference>
<evidence type="ECO:0000313" key="4">
    <source>
        <dbReference type="WBParaSite" id="SMUV_0000865101-mRNA-1"/>
    </source>
</evidence>
<feature type="region of interest" description="Disordered" evidence="2">
    <location>
        <begin position="477"/>
        <end position="541"/>
    </location>
</feature>
<feature type="coiled-coil region" evidence="1">
    <location>
        <begin position="651"/>
        <end position="692"/>
    </location>
</feature>
<keyword evidence="3" id="KW-1185">Reference proteome</keyword>
<feature type="compositionally biased region" description="Polar residues" evidence="2">
    <location>
        <begin position="492"/>
        <end position="511"/>
    </location>
</feature>
<organism evidence="3 4">
    <name type="scientific">Syphacia muris</name>
    <dbReference type="NCBI Taxonomy" id="451379"/>
    <lineage>
        <taxon>Eukaryota</taxon>
        <taxon>Metazoa</taxon>
        <taxon>Ecdysozoa</taxon>
        <taxon>Nematoda</taxon>
        <taxon>Chromadorea</taxon>
        <taxon>Rhabditida</taxon>
        <taxon>Spirurina</taxon>
        <taxon>Oxyuridomorpha</taxon>
        <taxon>Oxyuroidea</taxon>
        <taxon>Oxyuridae</taxon>
        <taxon>Syphacia</taxon>
    </lineage>
</organism>
<dbReference type="AlphaFoldDB" id="A0A0N5AUV4"/>
<evidence type="ECO:0000256" key="1">
    <source>
        <dbReference type="SAM" id="Coils"/>
    </source>
</evidence>
<protein>
    <submittedName>
        <fullName evidence="4">C2H2-type domain-containing protein</fullName>
    </submittedName>
</protein>
<evidence type="ECO:0000313" key="3">
    <source>
        <dbReference type="Proteomes" id="UP000046393"/>
    </source>
</evidence>
<accession>A0A0N5AUV4</accession>